<organism evidence="11 12">
    <name type="scientific">Acinetobacter marinus</name>
    <dbReference type="NCBI Taxonomy" id="281375"/>
    <lineage>
        <taxon>Bacteria</taxon>
        <taxon>Pseudomonadati</taxon>
        <taxon>Pseudomonadota</taxon>
        <taxon>Gammaproteobacteria</taxon>
        <taxon>Moraxellales</taxon>
        <taxon>Moraxellaceae</taxon>
        <taxon>Acinetobacter</taxon>
    </lineage>
</organism>
<dbReference type="Pfam" id="PF02683">
    <property type="entry name" value="DsbD_TM"/>
    <property type="match status" value="1"/>
</dbReference>
<dbReference type="NCBIfam" id="NF001419">
    <property type="entry name" value="PRK00293.1"/>
    <property type="match status" value="1"/>
</dbReference>
<feature type="transmembrane region" description="Helical" evidence="8">
    <location>
        <begin position="479"/>
        <end position="499"/>
    </location>
</feature>
<dbReference type="Gene3D" id="3.40.30.10">
    <property type="entry name" value="Glutaredoxin"/>
    <property type="match status" value="1"/>
</dbReference>
<dbReference type="InterPro" id="IPR028250">
    <property type="entry name" value="DsbDN"/>
</dbReference>
<keyword evidence="12" id="KW-1185">Reference proteome</keyword>
<keyword evidence="5 8" id="KW-1133">Transmembrane helix</keyword>
<dbReference type="SUPFAM" id="SSF74863">
    <property type="entry name" value="Thiol:disulfide interchange protein DsbD, N-terminal domain (DsbD-alpha)"/>
    <property type="match status" value="1"/>
</dbReference>
<protein>
    <submittedName>
        <fullName evidence="11">Thiol:disulfide interchange protein DsbD</fullName>
    </submittedName>
</protein>
<reference evidence="12" key="1">
    <citation type="submission" date="2016-09" db="EMBL/GenBank/DDBJ databases">
        <authorList>
            <person name="Varghese N."/>
            <person name="Submissions S."/>
        </authorList>
    </citation>
    <scope>NUCLEOTIDE SEQUENCE [LARGE SCALE GENOMIC DNA]</scope>
    <source>
        <strain evidence="12">ANC 3699</strain>
    </source>
</reference>
<keyword evidence="6 8" id="KW-0472">Membrane</keyword>
<dbReference type="InterPro" id="IPR003834">
    <property type="entry name" value="Cyt_c_assmbl_TM_dom"/>
</dbReference>
<evidence type="ECO:0000256" key="3">
    <source>
        <dbReference type="ARBA" id="ARBA00022692"/>
    </source>
</evidence>
<comment type="subcellular location">
    <subcellularLocation>
        <location evidence="1">Cell membrane</location>
        <topology evidence="1">Multi-pass membrane protein</topology>
    </subcellularLocation>
</comment>
<dbReference type="GO" id="GO:0017004">
    <property type="term" value="P:cytochrome complex assembly"/>
    <property type="evidence" value="ECO:0007669"/>
    <property type="project" value="UniProtKB-KW"/>
</dbReference>
<dbReference type="InterPro" id="IPR013766">
    <property type="entry name" value="Thioredoxin_domain"/>
</dbReference>
<keyword evidence="9" id="KW-0732">Signal</keyword>
<evidence type="ECO:0000256" key="7">
    <source>
        <dbReference type="SAM" id="MobiDB-lite"/>
    </source>
</evidence>
<dbReference type="Pfam" id="PF11412">
    <property type="entry name" value="DsbD_N"/>
    <property type="match status" value="1"/>
</dbReference>
<feature type="transmembrane region" description="Helical" evidence="8">
    <location>
        <begin position="386"/>
        <end position="411"/>
    </location>
</feature>
<evidence type="ECO:0000313" key="11">
    <source>
        <dbReference type="EMBL" id="SDC32070.1"/>
    </source>
</evidence>
<dbReference type="InterPro" id="IPR036929">
    <property type="entry name" value="DsbDN_sf"/>
</dbReference>
<evidence type="ECO:0000256" key="4">
    <source>
        <dbReference type="ARBA" id="ARBA00022748"/>
    </source>
</evidence>
<evidence type="ECO:0000256" key="1">
    <source>
        <dbReference type="ARBA" id="ARBA00004651"/>
    </source>
</evidence>
<feature type="transmembrane region" description="Helical" evidence="8">
    <location>
        <begin position="423"/>
        <end position="441"/>
    </location>
</feature>
<feature type="chain" id="PRO_5017412413" evidence="9">
    <location>
        <begin position="30"/>
        <end position="628"/>
    </location>
</feature>
<dbReference type="InterPro" id="IPR035671">
    <property type="entry name" value="DsbD_gamma"/>
</dbReference>
<gene>
    <name evidence="11" type="ORF">SAMN05421749_104112</name>
</gene>
<dbReference type="GO" id="GO:0015035">
    <property type="term" value="F:protein-disulfide reductase activity"/>
    <property type="evidence" value="ECO:0007669"/>
    <property type="project" value="TreeGrafter"/>
</dbReference>
<evidence type="ECO:0000256" key="6">
    <source>
        <dbReference type="ARBA" id="ARBA00023136"/>
    </source>
</evidence>
<dbReference type="PANTHER" id="PTHR32234">
    <property type="entry name" value="THIOL:DISULFIDE INTERCHANGE PROTEIN DSBD"/>
    <property type="match status" value="1"/>
</dbReference>
<evidence type="ECO:0000259" key="10">
    <source>
        <dbReference type="PROSITE" id="PS51352"/>
    </source>
</evidence>
<proteinExistence type="predicted"/>
<name>A0A1G6KM02_9GAMM</name>
<keyword evidence="4" id="KW-0201">Cytochrome c-type biogenesis</keyword>
<accession>A0A1G6KM02</accession>
<feature type="signal peptide" evidence="9">
    <location>
        <begin position="1"/>
        <end position="29"/>
    </location>
</feature>
<evidence type="ECO:0000256" key="2">
    <source>
        <dbReference type="ARBA" id="ARBA00022475"/>
    </source>
</evidence>
<dbReference type="SUPFAM" id="SSF52833">
    <property type="entry name" value="Thioredoxin-like"/>
    <property type="match status" value="1"/>
</dbReference>
<dbReference type="PROSITE" id="PS51352">
    <property type="entry name" value="THIOREDOXIN_2"/>
    <property type="match status" value="1"/>
</dbReference>
<dbReference type="GO" id="GO:0045454">
    <property type="term" value="P:cell redox homeostasis"/>
    <property type="evidence" value="ECO:0007669"/>
    <property type="project" value="TreeGrafter"/>
</dbReference>
<evidence type="ECO:0000256" key="5">
    <source>
        <dbReference type="ARBA" id="ARBA00022989"/>
    </source>
</evidence>
<dbReference type="Gene3D" id="2.60.40.1250">
    <property type="entry name" value="Thiol:disulfide interchange protein DsbD, N-terminal domain"/>
    <property type="match status" value="1"/>
</dbReference>
<feature type="domain" description="Thioredoxin" evidence="10">
    <location>
        <begin position="492"/>
        <end position="626"/>
    </location>
</feature>
<dbReference type="OrthoDB" id="9811036at2"/>
<feature type="transmembrane region" description="Helical" evidence="8">
    <location>
        <begin position="272"/>
        <end position="295"/>
    </location>
</feature>
<dbReference type="CDD" id="cd02953">
    <property type="entry name" value="DsbDgamma"/>
    <property type="match status" value="1"/>
</dbReference>
<sequence length="628" mass="69241">MNMNVLVLRIFSILMLLCLSVLSTTQAMAEEKFLAAEQAFPLQVRSISEQDIELSWKIAPKYYLYQHQFVVERQGQKVQFQLPPAQDKHDEFYGDTKVYHDAVSFQIKAQPNASYSVRWQGCAEKGLCYPISQQTFQTDASGLVSLEQGQGTAHQPSLFGENSQQGGLLGQGAGQAANPEALGQTSSDQENSAQSNAKQPNVAVTDGVSRTSSDVAEDEQWSARLHQQHFVWSVLLFLGLGCLLAFTPCSLPMLPILSSLLIRQHAGVRAGAISVVFVLAMASVYALLGVLAASAGSNLQRWLQQPAVLIVFAGVFVLFALNLFGVFELKLPQKWSQQLDQIQGRQKGGTLIGAAVMGMLSALLVGPCMTAPLAGTLLYISQTQNMLIGAVLLFSLGLGMGIPLIILSLIGQKALPKPGAWMHRIRHIFAWVMLGLALYFLRPLMSAQLFSLAMLLLTLLLGAYLLFLIIKSAMKMRLVLGLMLVLTMGFGVLQAQHLYRLSDTTQITWHVVKNHTEFEQALTQAKHTGQPIIVDLYADWCIACQPIERDVWTDGQVQKALANVQRIKLDLSNYDDSHQTILKEWQMLGPPTVLFIQPNGQEDRSLRLTGSFNRQQLLQHLQSGQTAQ</sequence>
<dbReference type="InterPro" id="IPR036249">
    <property type="entry name" value="Thioredoxin-like_sf"/>
</dbReference>
<keyword evidence="3 8" id="KW-0812">Transmembrane</keyword>
<keyword evidence="2" id="KW-1003">Cell membrane</keyword>
<feature type="transmembrane region" description="Helical" evidence="8">
    <location>
        <begin position="350"/>
        <end position="380"/>
    </location>
</feature>
<dbReference type="EMBL" id="FMYK01000004">
    <property type="protein sequence ID" value="SDC32070.1"/>
    <property type="molecule type" value="Genomic_DNA"/>
</dbReference>
<evidence type="ECO:0000313" key="12">
    <source>
        <dbReference type="Proteomes" id="UP000242317"/>
    </source>
</evidence>
<dbReference type="Proteomes" id="UP000242317">
    <property type="component" value="Unassembled WGS sequence"/>
</dbReference>
<feature type="compositionally biased region" description="Polar residues" evidence="7">
    <location>
        <begin position="153"/>
        <end position="163"/>
    </location>
</feature>
<feature type="transmembrane region" description="Helical" evidence="8">
    <location>
        <begin position="307"/>
        <end position="329"/>
    </location>
</feature>
<evidence type="ECO:0000256" key="9">
    <source>
        <dbReference type="SAM" id="SignalP"/>
    </source>
</evidence>
<feature type="transmembrane region" description="Helical" evidence="8">
    <location>
        <begin position="447"/>
        <end position="467"/>
    </location>
</feature>
<dbReference type="Pfam" id="PF13899">
    <property type="entry name" value="Thioredoxin_7"/>
    <property type="match status" value="1"/>
</dbReference>
<dbReference type="GO" id="GO:0005886">
    <property type="term" value="C:plasma membrane"/>
    <property type="evidence" value="ECO:0007669"/>
    <property type="project" value="UniProtKB-SubCell"/>
</dbReference>
<feature type="region of interest" description="Disordered" evidence="7">
    <location>
        <begin position="153"/>
        <end position="209"/>
    </location>
</feature>
<evidence type="ECO:0000256" key="8">
    <source>
        <dbReference type="SAM" id="Phobius"/>
    </source>
</evidence>
<dbReference type="AlphaFoldDB" id="A0A1G6KM02"/>
<dbReference type="PANTHER" id="PTHR32234:SF0">
    <property type="entry name" value="THIOL:DISULFIDE INTERCHANGE PROTEIN DSBD"/>
    <property type="match status" value="1"/>
</dbReference>
<feature type="compositionally biased region" description="Polar residues" evidence="7">
    <location>
        <begin position="183"/>
        <end position="199"/>
    </location>
</feature>
<feature type="transmembrane region" description="Helical" evidence="8">
    <location>
        <begin position="230"/>
        <end position="251"/>
    </location>
</feature>